<proteinExistence type="predicted"/>
<dbReference type="OrthoDB" id="9801445at2"/>
<accession>A0A1Z2L3V3</accession>
<organism evidence="1 2">
    <name type="scientific">Streptomyces albireticuli</name>
    <dbReference type="NCBI Taxonomy" id="1940"/>
    <lineage>
        <taxon>Bacteria</taxon>
        <taxon>Bacillati</taxon>
        <taxon>Actinomycetota</taxon>
        <taxon>Actinomycetes</taxon>
        <taxon>Kitasatosporales</taxon>
        <taxon>Streptomycetaceae</taxon>
        <taxon>Streptomyces</taxon>
    </lineage>
</organism>
<gene>
    <name evidence="1" type="ORF">SMD11_3333</name>
</gene>
<dbReference type="Proteomes" id="UP000195755">
    <property type="component" value="Chromosome"/>
</dbReference>
<dbReference type="KEGG" id="salj:SMD11_3333"/>
<evidence type="ECO:0000313" key="2">
    <source>
        <dbReference type="Proteomes" id="UP000195755"/>
    </source>
</evidence>
<evidence type="ECO:0000313" key="1">
    <source>
        <dbReference type="EMBL" id="ARZ68969.1"/>
    </source>
</evidence>
<name>A0A1Z2L3V3_9ACTN</name>
<dbReference type="AlphaFoldDB" id="A0A1Z2L3V3"/>
<protein>
    <submittedName>
        <fullName evidence="1">Uncharacterized protein</fullName>
    </submittedName>
</protein>
<reference evidence="1 2" key="1">
    <citation type="submission" date="2017-06" db="EMBL/GenBank/DDBJ databases">
        <title>Streptomyces albireticuli Genome sequencing and assembly.</title>
        <authorList>
            <person name="Wang Y."/>
            <person name="Du B."/>
            <person name="Ding Y."/>
            <person name="Liu H."/>
            <person name="Hou Q."/>
            <person name="Liu K."/>
            <person name="Yao L."/>
            <person name="Wang C."/>
        </authorList>
    </citation>
    <scope>NUCLEOTIDE SEQUENCE [LARGE SCALE GENOMIC DNA]</scope>
    <source>
        <strain evidence="1 2">MDJK11</strain>
    </source>
</reference>
<sequence>MVVLDLWEGPRTDPAGRARRRESVVRALYAAWLAPLGFTAEWPEAADGPGAPGVLLRHHRPVVIHEAARALARCARWEPVPLGALWWEPGAEDVGFADLWDMVAALRDAVYARSGWGAPADRDTVPFREDPG</sequence>
<dbReference type="EMBL" id="CP021744">
    <property type="protein sequence ID" value="ARZ68969.1"/>
    <property type="molecule type" value="Genomic_DNA"/>
</dbReference>